<gene>
    <name evidence="2" type="ORF">LR48_Vigan03g087400</name>
</gene>
<organism evidence="2 3">
    <name type="scientific">Phaseolus angularis</name>
    <name type="common">Azuki bean</name>
    <name type="synonym">Vigna angularis</name>
    <dbReference type="NCBI Taxonomy" id="3914"/>
    <lineage>
        <taxon>Eukaryota</taxon>
        <taxon>Viridiplantae</taxon>
        <taxon>Streptophyta</taxon>
        <taxon>Embryophyta</taxon>
        <taxon>Tracheophyta</taxon>
        <taxon>Spermatophyta</taxon>
        <taxon>Magnoliopsida</taxon>
        <taxon>eudicotyledons</taxon>
        <taxon>Gunneridae</taxon>
        <taxon>Pentapetalae</taxon>
        <taxon>rosids</taxon>
        <taxon>fabids</taxon>
        <taxon>Fabales</taxon>
        <taxon>Fabaceae</taxon>
        <taxon>Papilionoideae</taxon>
        <taxon>50 kb inversion clade</taxon>
        <taxon>NPAAA clade</taxon>
        <taxon>indigoferoid/millettioid clade</taxon>
        <taxon>Phaseoleae</taxon>
        <taxon>Vigna</taxon>
    </lineage>
</organism>
<dbReference type="EMBL" id="CM003373">
    <property type="protein sequence ID" value="KOM37492.1"/>
    <property type="molecule type" value="Genomic_DNA"/>
</dbReference>
<name>A0A0L9U4A3_PHAAN</name>
<proteinExistence type="predicted"/>
<feature type="region of interest" description="Disordered" evidence="1">
    <location>
        <begin position="54"/>
        <end position="73"/>
    </location>
</feature>
<evidence type="ECO:0000256" key="1">
    <source>
        <dbReference type="SAM" id="MobiDB-lite"/>
    </source>
</evidence>
<sequence>MHTGQHFERPIRELEGETVRQQRPTLHHKLQQHHNWNHLRNELSRLEGAAAHGWKEAPWPSRGDASQSSFTCSNNSRIFTSKKSRVGVHGDEGSILVQQVERSSRFMQGAAVGKRRTSKWTTT</sequence>
<protein>
    <submittedName>
        <fullName evidence="2">Uncharacterized protein</fullName>
    </submittedName>
</protein>
<evidence type="ECO:0000313" key="3">
    <source>
        <dbReference type="Proteomes" id="UP000053144"/>
    </source>
</evidence>
<dbReference type="AlphaFoldDB" id="A0A0L9U4A3"/>
<accession>A0A0L9U4A3</accession>
<dbReference type="Gramene" id="KOM37492">
    <property type="protein sequence ID" value="KOM37492"/>
    <property type="gene ID" value="LR48_Vigan03g087400"/>
</dbReference>
<reference evidence="3" key="1">
    <citation type="journal article" date="2015" name="Proc. Natl. Acad. Sci. U.S.A.">
        <title>Genome sequencing of adzuki bean (Vigna angularis) provides insight into high starch and low fat accumulation and domestication.</title>
        <authorList>
            <person name="Yang K."/>
            <person name="Tian Z."/>
            <person name="Chen C."/>
            <person name="Luo L."/>
            <person name="Zhao B."/>
            <person name="Wang Z."/>
            <person name="Yu L."/>
            <person name="Li Y."/>
            <person name="Sun Y."/>
            <person name="Li W."/>
            <person name="Chen Y."/>
            <person name="Li Y."/>
            <person name="Zhang Y."/>
            <person name="Ai D."/>
            <person name="Zhao J."/>
            <person name="Shang C."/>
            <person name="Ma Y."/>
            <person name="Wu B."/>
            <person name="Wang M."/>
            <person name="Gao L."/>
            <person name="Sun D."/>
            <person name="Zhang P."/>
            <person name="Guo F."/>
            <person name="Wang W."/>
            <person name="Li Y."/>
            <person name="Wang J."/>
            <person name="Varshney R.K."/>
            <person name="Wang J."/>
            <person name="Ling H.Q."/>
            <person name="Wan P."/>
        </authorList>
    </citation>
    <scope>NUCLEOTIDE SEQUENCE</scope>
    <source>
        <strain evidence="3">cv. Jingnong 6</strain>
    </source>
</reference>
<evidence type="ECO:0000313" key="2">
    <source>
        <dbReference type="EMBL" id="KOM37492.1"/>
    </source>
</evidence>
<feature type="compositionally biased region" description="Polar residues" evidence="1">
    <location>
        <begin position="64"/>
        <end position="73"/>
    </location>
</feature>
<dbReference type="Proteomes" id="UP000053144">
    <property type="component" value="Chromosome 3"/>
</dbReference>